<dbReference type="CDD" id="cd07571">
    <property type="entry name" value="ALP_N-acyl_transferase"/>
    <property type="match status" value="1"/>
</dbReference>
<gene>
    <name evidence="9" type="primary">lnt</name>
    <name evidence="11" type="ORF">V474_23790</name>
</gene>
<evidence type="ECO:0000313" key="12">
    <source>
        <dbReference type="Proteomes" id="UP000052268"/>
    </source>
</evidence>
<comment type="caution">
    <text evidence="11">The sequence shown here is derived from an EMBL/GenBank/DDBJ whole genome shotgun (WGS) entry which is preliminary data.</text>
</comment>
<feature type="transmembrane region" description="Helical" evidence="9">
    <location>
        <begin position="184"/>
        <end position="208"/>
    </location>
</feature>
<reference evidence="11 12" key="1">
    <citation type="journal article" date="2015" name="G3 (Bethesda)">
        <title>Insights into Ongoing Evolution of the Hexachlorocyclohexane Catabolic Pathway from Comparative Genomics of Ten Sphingomonadaceae Strains.</title>
        <authorList>
            <person name="Pearce S.L."/>
            <person name="Oakeshott J.G."/>
            <person name="Pandey G."/>
        </authorList>
    </citation>
    <scope>NUCLEOTIDE SEQUENCE [LARGE SCALE GENOMIC DNA]</scope>
    <source>
        <strain evidence="11 12">LL02</strain>
    </source>
</reference>
<evidence type="ECO:0000259" key="10">
    <source>
        <dbReference type="PROSITE" id="PS50263"/>
    </source>
</evidence>
<dbReference type="OrthoDB" id="9804277at2"/>
<feature type="transmembrane region" description="Helical" evidence="9">
    <location>
        <begin position="101"/>
        <end position="129"/>
    </location>
</feature>
<dbReference type="HAMAP" id="MF_01148">
    <property type="entry name" value="Lnt"/>
    <property type="match status" value="1"/>
</dbReference>
<dbReference type="EC" id="2.3.1.269" evidence="9"/>
<dbReference type="RefSeq" id="WP_082699872.1">
    <property type="nucleotide sequence ID" value="NZ_KQ130456.1"/>
</dbReference>
<dbReference type="EMBL" id="JACU01000008">
    <property type="protein sequence ID" value="KMS52582.1"/>
    <property type="molecule type" value="Genomic_DNA"/>
</dbReference>
<dbReference type="Pfam" id="PF00795">
    <property type="entry name" value="CN_hydrolase"/>
    <property type="match status" value="1"/>
</dbReference>
<feature type="transmembrane region" description="Helical" evidence="9">
    <location>
        <begin position="220"/>
        <end position="239"/>
    </location>
</feature>
<keyword evidence="11" id="KW-0449">Lipoprotein</keyword>
<dbReference type="NCBIfam" id="TIGR00546">
    <property type="entry name" value="lnt"/>
    <property type="match status" value="1"/>
</dbReference>
<organism evidence="11 12">
    <name type="scientific">Novosphingobium barchaimii LL02</name>
    <dbReference type="NCBI Taxonomy" id="1114963"/>
    <lineage>
        <taxon>Bacteria</taxon>
        <taxon>Pseudomonadati</taxon>
        <taxon>Pseudomonadota</taxon>
        <taxon>Alphaproteobacteria</taxon>
        <taxon>Sphingomonadales</taxon>
        <taxon>Sphingomonadaceae</taxon>
        <taxon>Novosphingobium</taxon>
    </lineage>
</organism>
<evidence type="ECO:0000256" key="2">
    <source>
        <dbReference type="ARBA" id="ARBA00010065"/>
    </source>
</evidence>
<dbReference type="Gene3D" id="3.60.110.10">
    <property type="entry name" value="Carbon-nitrogen hydrolase"/>
    <property type="match status" value="1"/>
</dbReference>
<comment type="function">
    <text evidence="9">Catalyzes the phospholipid dependent N-acylation of the N-terminal cysteine of apolipoprotein, the last step in lipoprotein maturation.</text>
</comment>
<dbReference type="AlphaFoldDB" id="A0A0J7XLL8"/>
<evidence type="ECO:0000256" key="7">
    <source>
        <dbReference type="ARBA" id="ARBA00023136"/>
    </source>
</evidence>
<keyword evidence="7 9" id="KW-0472">Membrane</keyword>
<comment type="subcellular location">
    <subcellularLocation>
        <location evidence="1 9">Cell membrane</location>
        <topology evidence="1 9">Multi-pass membrane protein</topology>
    </subcellularLocation>
</comment>
<dbReference type="InterPro" id="IPR004563">
    <property type="entry name" value="Apolipo_AcylTrfase"/>
</dbReference>
<proteinExistence type="inferred from homology"/>
<evidence type="ECO:0000313" key="11">
    <source>
        <dbReference type="EMBL" id="KMS52582.1"/>
    </source>
</evidence>
<dbReference type="InterPro" id="IPR045378">
    <property type="entry name" value="LNT_N"/>
</dbReference>
<accession>A0A0J7XLL8</accession>
<evidence type="ECO:0000256" key="6">
    <source>
        <dbReference type="ARBA" id="ARBA00022989"/>
    </source>
</evidence>
<keyword evidence="5 9" id="KW-0812">Transmembrane</keyword>
<keyword evidence="3 9" id="KW-1003">Cell membrane</keyword>
<feature type="transmembrane region" description="Helical" evidence="9">
    <location>
        <begin position="70"/>
        <end position="89"/>
    </location>
</feature>
<dbReference type="InterPro" id="IPR036526">
    <property type="entry name" value="C-N_Hydrolase_sf"/>
</dbReference>
<feature type="transmembrane region" description="Helical" evidence="9">
    <location>
        <begin position="526"/>
        <end position="545"/>
    </location>
</feature>
<dbReference type="SUPFAM" id="SSF56317">
    <property type="entry name" value="Carbon-nitrogen hydrolase"/>
    <property type="match status" value="1"/>
</dbReference>
<dbReference type="GO" id="GO:0016410">
    <property type="term" value="F:N-acyltransferase activity"/>
    <property type="evidence" value="ECO:0007669"/>
    <property type="project" value="UniProtKB-UniRule"/>
</dbReference>
<feature type="transmembrane region" description="Helical" evidence="9">
    <location>
        <begin position="141"/>
        <end position="164"/>
    </location>
</feature>
<comment type="similarity">
    <text evidence="2 9">Belongs to the CN hydrolase family. Apolipoprotein N-acyltransferase subfamily.</text>
</comment>
<evidence type="ECO:0000256" key="9">
    <source>
        <dbReference type="HAMAP-Rule" id="MF_01148"/>
    </source>
</evidence>
<feature type="domain" description="CN hydrolase" evidence="10">
    <location>
        <begin position="254"/>
        <end position="513"/>
    </location>
</feature>
<evidence type="ECO:0000256" key="1">
    <source>
        <dbReference type="ARBA" id="ARBA00004651"/>
    </source>
</evidence>
<dbReference type="PROSITE" id="PS50263">
    <property type="entry name" value="CN_HYDROLASE"/>
    <property type="match status" value="1"/>
</dbReference>
<dbReference type="PANTHER" id="PTHR38686">
    <property type="entry name" value="APOLIPOPROTEIN N-ACYLTRANSFERASE"/>
    <property type="match status" value="1"/>
</dbReference>
<dbReference type="Proteomes" id="UP000052268">
    <property type="component" value="Unassembled WGS sequence"/>
</dbReference>
<dbReference type="PANTHER" id="PTHR38686:SF1">
    <property type="entry name" value="APOLIPOPROTEIN N-ACYLTRANSFERASE"/>
    <property type="match status" value="1"/>
</dbReference>
<dbReference type="Pfam" id="PF20154">
    <property type="entry name" value="LNT_N"/>
    <property type="match status" value="1"/>
</dbReference>
<feature type="transmembrane region" description="Helical" evidence="9">
    <location>
        <begin position="28"/>
        <end position="58"/>
    </location>
</feature>
<evidence type="ECO:0000256" key="5">
    <source>
        <dbReference type="ARBA" id="ARBA00022692"/>
    </source>
</evidence>
<name>A0A0J7XLL8_9SPHN</name>
<dbReference type="GO" id="GO:0005886">
    <property type="term" value="C:plasma membrane"/>
    <property type="evidence" value="ECO:0007669"/>
    <property type="project" value="UniProtKB-SubCell"/>
</dbReference>
<dbReference type="InterPro" id="IPR003010">
    <property type="entry name" value="C-N_Hydrolase"/>
</dbReference>
<evidence type="ECO:0000256" key="8">
    <source>
        <dbReference type="ARBA" id="ARBA00023315"/>
    </source>
</evidence>
<dbReference type="GO" id="GO:0042158">
    <property type="term" value="P:lipoprotein biosynthetic process"/>
    <property type="evidence" value="ECO:0007669"/>
    <property type="project" value="UniProtKB-UniRule"/>
</dbReference>
<protein>
    <recommendedName>
        <fullName evidence="9">Apolipoprotein N-acyltransferase</fullName>
        <shortName evidence="9">ALP N-acyltransferase</shortName>
        <ecNumber evidence="9">2.3.1.269</ecNumber>
    </recommendedName>
</protein>
<sequence>MQSDRRASPFPRFLSQALVPTRPAYRALAALAAGVAAACGFQPLALWPLTLLGVAWLLELVSRARTGRQVFALGWCFGLGHFTLGNNWIATAFTYQANLPAWLGMIAVALIAVYLALFPAVAALAAWLVVRPEGRGRFASFLLAFAAAWIVTEWTRSWLFSGFAWNPLGVALLGQFGSRGMALITPWIGTYGLSGVLALLAGLPGLCARGGDGQDRIGRLLWALPVLAFAGALALVMIMPGPPAREGAVRYTLVQPDLRQEVIDDPREFEPSFRKLAMLSLPRGSGDRRVVFWPESGLADFLRDGYPAYVYSAYNYGGDPALSRMRIGRVIGPYGLLLTGAVDVVIEHGEDVAARNSVTALDGDGDILAGYSKAHLVPFGEYLPLRWILEPLGASRFVAGQLDFWPGPGPRTIDFGVYGEAGIQICYEIIFSGHVVDPSNRPDYIFNPSNDGWFGAWGPPQHLAQARLRAIEEGLPVLRSTTTGISAVIDADGIVRAFVPRHQAGRLDGMIPPAHEPTLFARYGNVLPLGFAAVLFFASLCVVALRRRRG</sequence>
<evidence type="ECO:0000256" key="3">
    <source>
        <dbReference type="ARBA" id="ARBA00022475"/>
    </source>
</evidence>
<comment type="pathway">
    <text evidence="9">Protein modification; lipoprotein biosynthesis (N-acyl transfer).</text>
</comment>
<keyword evidence="6 9" id="KW-1133">Transmembrane helix</keyword>
<dbReference type="UniPathway" id="UPA00666"/>
<keyword evidence="4 9" id="KW-0808">Transferase</keyword>
<evidence type="ECO:0000256" key="4">
    <source>
        <dbReference type="ARBA" id="ARBA00022679"/>
    </source>
</evidence>
<keyword evidence="8 9" id="KW-0012">Acyltransferase</keyword>
<comment type="catalytic activity">
    <reaction evidence="9">
        <text>N-terminal S-1,2-diacyl-sn-glyceryl-L-cysteinyl-[lipoprotein] + a glycerophospholipid = N-acyl-S-1,2-diacyl-sn-glyceryl-L-cysteinyl-[lipoprotein] + a 2-acyl-sn-glycero-3-phospholipid + H(+)</text>
        <dbReference type="Rhea" id="RHEA:48228"/>
        <dbReference type="Rhea" id="RHEA-COMP:14681"/>
        <dbReference type="Rhea" id="RHEA-COMP:14684"/>
        <dbReference type="ChEBI" id="CHEBI:15378"/>
        <dbReference type="ChEBI" id="CHEBI:136912"/>
        <dbReference type="ChEBI" id="CHEBI:140656"/>
        <dbReference type="ChEBI" id="CHEBI:140657"/>
        <dbReference type="ChEBI" id="CHEBI:140660"/>
        <dbReference type="EC" id="2.3.1.269"/>
    </reaction>
</comment>
<keyword evidence="12" id="KW-1185">Reference proteome</keyword>
<dbReference type="PATRIC" id="fig|1114963.3.peg.3607"/>